<dbReference type="Proteomes" id="UP000027135">
    <property type="component" value="Unassembled WGS sequence"/>
</dbReference>
<name>A0A067QWL3_ZOONE</name>
<protein>
    <submittedName>
        <fullName evidence="1">Uncharacterized protein</fullName>
    </submittedName>
</protein>
<keyword evidence="2" id="KW-1185">Reference proteome</keyword>
<sequence length="45" mass="4864">MQPTVPISSYTCLKRMLVAPLLAVGGRTLSTASPAMRRYVDALAR</sequence>
<reference evidence="1 2" key="1">
    <citation type="journal article" date="2014" name="Nat. Commun.">
        <title>Molecular traces of alternative social organization in a termite genome.</title>
        <authorList>
            <person name="Terrapon N."/>
            <person name="Li C."/>
            <person name="Robertson H.M."/>
            <person name="Ji L."/>
            <person name="Meng X."/>
            <person name="Booth W."/>
            <person name="Chen Z."/>
            <person name="Childers C.P."/>
            <person name="Glastad K.M."/>
            <person name="Gokhale K."/>
            <person name="Gowin J."/>
            <person name="Gronenberg W."/>
            <person name="Hermansen R.A."/>
            <person name="Hu H."/>
            <person name="Hunt B.G."/>
            <person name="Huylmans A.K."/>
            <person name="Khalil S.M."/>
            <person name="Mitchell R.D."/>
            <person name="Munoz-Torres M.C."/>
            <person name="Mustard J.A."/>
            <person name="Pan H."/>
            <person name="Reese J.T."/>
            <person name="Scharf M.E."/>
            <person name="Sun F."/>
            <person name="Vogel H."/>
            <person name="Xiao J."/>
            <person name="Yang W."/>
            <person name="Yang Z."/>
            <person name="Yang Z."/>
            <person name="Zhou J."/>
            <person name="Zhu J."/>
            <person name="Brent C.S."/>
            <person name="Elsik C.G."/>
            <person name="Goodisman M.A."/>
            <person name="Liberles D.A."/>
            <person name="Roe R.M."/>
            <person name="Vargo E.L."/>
            <person name="Vilcinskas A."/>
            <person name="Wang J."/>
            <person name="Bornberg-Bauer E."/>
            <person name="Korb J."/>
            <person name="Zhang G."/>
            <person name="Liebig J."/>
        </authorList>
    </citation>
    <scope>NUCLEOTIDE SEQUENCE [LARGE SCALE GENOMIC DNA]</scope>
    <source>
        <tissue evidence="1">Whole organism</tissue>
    </source>
</reference>
<accession>A0A067QWL3</accession>
<dbReference type="AlphaFoldDB" id="A0A067QWL3"/>
<evidence type="ECO:0000313" key="1">
    <source>
        <dbReference type="EMBL" id="KDR14557.1"/>
    </source>
</evidence>
<evidence type="ECO:0000313" key="2">
    <source>
        <dbReference type="Proteomes" id="UP000027135"/>
    </source>
</evidence>
<organism evidence="1 2">
    <name type="scientific">Zootermopsis nevadensis</name>
    <name type="common">Dampwood termite</name>
    <dbReference type="NCBI Taxonomy" id="136037"/>
    <lineage>
        <taxon>Eukaryota</taxon>
        <taxon>Metazoa</taxon>
        <taxon>Ecdysozoa</taxon>
        <taxon>Arthropoda</taxon>
        <taxon>Hexapoda</taxon>
        <taxon>Insecta</taxon>
        <taxon>Pterygota</taxon>
        <taxon>Neoptera</taxon>
        <taxon>Polyneoptera</taxon>
        <taxon>Dictyoptera</taxon>
        <taxon>Blattodea</taxon>
        <taxon>Blattoidea</taxon>
        <taxon>Termitoidae</taxon>
        <taxon>Termopsidae</taxon>
        <taxon>Zootermopsis</taxon>
    </lineage>
</organism>
<gene>
    <name evidence="1" type="ORF">L798_11289</name>
</gene>
<dbReference type="InParanoid" id="A0A067QWL3"/>
<proteinExistence type="predicted"/>
<dbReference type="EMBL" id="KK852872">
    <property type="protein sequence ID" value="KDR14557.1"/>
    <property type="molecule type" value="Genomic_DNA"/>
</dbReference>